<dbReference type="InterPro" id="IPR036679">
    <property type="entry name" value="FlgN-like_sf"/>
</dbReference>
<accession>A0ABU2BMP9</accession>
<evidence type="ECO:0000313" key="3">
    <source>
        <dbReference type="EMBL" id="MDR7359930.1"/>
    </source>
</evidence>
<dbReference type="SUPFAM" id="SSF140566">
    <property type="entry name" value="FlgN-like"/>
    <property type="match status" value="1"/>
</dbReference>
<feature type="region of interest" description="Disordered" evidence="2">
    <location>
        <begin position="142"/>
        <end position="161"/>
    </location>
</feature>
<gene>
    <name evidence="3" type="ORF">J2S64_003621</name>
</gene>
<keyword evidence="4" id="KW-1185">Reference proteome</keyword>
<evidence type="ECO:0008006" key="5">
    <source>
        <dbReference type="Google" id="ProtNLM"/>
    </source>
</evidence>
<evidence type="ECO:0000256" key="1">
    <source>
        <dbReference type="ARBA" id="ARBA00022795"/>
    </source>
</evidence>
<proteinExistence type="predicted"/>
<evidence type="ECO:0000256" key="2">
    <source>
        <dbReference type="SAM" id="MobiDB-lite"/>
    </source>
</evidence>
<organism evidence="3 4">
    <name type="scientific">Paeniglutamicibacter sulfureus</name>
    <dbReference type="NCBI Taxonomy" id="43666"/>
    <lineage>
        <taxon>Bacteria</taxon>
        <taxon>Bacillati</taxon>
        <taxon>Actinomycetota</taxon>
        <taxon>Actinomycetes</taxon>
        <taxon>Micrococcales</taxon>
        <taxon>Micrococcaceae</taxon>
        <taxon>Paeniglutamicibacter</taxon>
    </lineage>
</organism>
<sequence length="161" mass="17630">MGTNELSALLWKERELLELLHFKLEEEHLLLVSGKSQWIPLATREIENILEKVHAAGLARALEASQLASTWGIDAASPLSRIIEAAPPGPWNEILTAHLTALRNTTAEITRLRDANEQYLRAAYRSTQETLANLGEDTSLYGPSGTSAGHNSGAHIIDTNL</sequence>
<dbReference type="EMBL" id="JAVDYI010000001">
    <property type="protein sequence ID" value="MDR7359930.1"/>
    <property type="molecule type" value="Genomic_DNA"/>
</dbReference>
<protein>
    <recommendedName>
        <fullName evidence="5">Flagellar protein FlgN</fullName>
    </recommendedName>
</protein>
<dbReference type="Proteomes" id="UP001183817">
    <property type="component" value="Unassembled WGS sequence"/>
</dbReference>
<dbReference type="InterPro" id="IPR007809">
    <property type="entry name" value="FlgN-like"/>
</dbReference>
<keyword evidence="1" id="KW-1005">Bacterial flagellum biogenesis</keyword>
<dbReference type="Pfam" id="PF05130">
    <property type="entry name" value="FlgN"/>
    <property type="match status" value="1"/>
</dbReference>
<name>A0ABU2BMP9_9MICC</name>
<evidence type="ECO:0000313" key="4">
    <source>
        <dbReference type="Proteomes" id="UP001183817"/>
    </source>
</evidence>
<reference evidence="3 4" key="1">
    <citation type="submission" date="2023-07" db="EMBL/GenBank/DDBJ databases">
        <title>Sequencing the genomes of 1000 actinobacteria strains.</title>
        <authorList>
            <person name="Klenk H.-P."/>
        </authorList>
    </citation>
    <scope>NUCLEOTIDE SEQUENCE [LARGE SCALE GENOMIC DNA]</scope>
    <source>
        <strain evidence="3 4">DSM 20167</strain>
    </source>
</reference>
<dbReference type="RefSeq" id="WP_310292571.1">
    <property type="nucleotide sequence ID" value="NZ_BAAAWO010000001.1"/>
</dbReference>
<comment type="caution">
    <text evidence="3">The sequence shown here is derived from an EMBL/GenBank/DDBJ whole genome shotgun (WGS) entry which is preliminary data.</text>
</comment>
<dbReference type="Gene3D" id="1.20.58.300">
    <property type="entry name" value="FlgN-like"/>
    <property type="match status" value="1"/>
</dbReference>